<dbReference type="VEuPathDB" id="TriTrypDB:ADEAN_000610900"/>
<gene>
    <name evidence="5" type="ORF">ADEAN_000610900</name>
</gene>
<sequence>MLSFLLPRYKKKKRITTNIKMSIIIATVVYLAFLYAVRQRALPVIVLRVWFTLNVVTCVILSWALCGVLTLLYKNKVIRKETWHSLSRCVCACTFGGIMPFTCQHIHVEFLEGSLPWKEITRQHDLCLCHTSFFDTLLYLWYVPLQYIYTAKTFAKASLRNLPLFGKVIVACGQYPVYFNSDAEGSFSVEKDKQAAVAEEVEQFLKEGGSLSFFPEGALNKTPEVLKDFRLGSFKQVVAHKLPLYYIVTYGNHEVWNSKLKGIPGFPADVSIYIGEYKYNPENADPVEIARGIREEMQKHLDRMIALRAERKYVPWYKVNKTE</sequence>
<dbReference type="GO" id="GO:0003841">
    <property type="term" value="F:1-acylglycerol-3-phosphate O-acyltransferase activity"/>
    <property type="evidence" value="ECO:0007669"/>
    <property type="project" value="TreeGrafter"/>
</dbReference>
<dbReference type="Proteomes" id="UP000515908">
    <property type="component" value="Chromosome 11"/>
</dbReference>
<keyword evidence="3" id="KW-1133">Transmembrane helix</keyword>
<evidence type="ECO:0000256" key="2">
    <source>
        <dbReference type="ARBA" id="ARBA00023315"/>
    </source>
</evidence>
<protein>
    <submittedName>
        <fullName evidence="5">Acyltransferase, putative</fullName>
    </submittedName>
</protein>
<keyword evidence="6" id="KW-1185">Reference proteome</keyword>
<accession>A0A7G2CFE1</accession>
<dbReference type="SMART" id="SM00563">
    <property type="entry name" value="PlsC"/>
    <property type="match status" value="1"/>
</dbReference>
<feature type="transmembrane region" description="Helical" evidence="3">
    <location>
        <begin position="49"/>
        <end position="73"/>
    </location>
</feature>
<organism evidence="5 6">
    <name type="scientific">Angomonas deanei</name>
    <dbReference type="NCBI Taxonomy" id="59799"/>
    <lineage>
        <taxon>Eukaryota</taxon>
        <taxon>Discoba</taxon>
        <taxon>Euglenozoa</taxon>
        <taxon>Kinetoplastea</taxon>
        <taxon>Metakinetoplastina</taxon>
        <taxon>Trypanosomatida</taxon>
        <taxon>Trypanosomatidae</taxon>
        <taxon>Strigomonadinae</taxon>
        <taxon>Angomonas</taxon>
    </lineage>
</organism>
<dbReference type="CDD" id="cd07989">
    <property type="entry name" value="LPLAT_AGPAT-like"/>
    <property type="match status" value="1"/>
</dbReference>
<feature type="domain" description="Phospholipid/glycerol acyltransferase" evidence="4">
    <location>
        <begin position="126"/>
        <end position="252"/>
    </location>
</feature>
<keyword evidence="3" id="KW-0812">Transmembrane</keyword>
<dbReference type="GO" id="GO:0006654">
    <property type="term" value="P:phosphatidic acid biosynthetic process"/>
    <property type="evidence" value="ECO:0007669"/>
    <property type="project" value="TreeGrafter"/>
</dbReference>
<dbReference type="PANTHER" id="PTHR10434:SF48">
    <property type="entry name" value="PUTATIVE-RELATED"/>
    <property type="match status" value="1"/>
</dbReference>
<evidence type="ECO:0000259" key="4">
    <source>
        <dbReference type="SMART" id="SM00563"/>
    </source>
</evidence>
<proteinExistence type="predicted"/>
<dbReference type="InterPro" id="IPR002123">
    <property type="entry name" value="Plipid/glycerol_acylTrfase"/>
</dbReference>
<evidence type="ECO:0000256" key="3">
    <source>
        <dbReference type="SAM" id="Phobius"/>
    </source>
</evidence>
<keyword evidence="3" id="KW-0472">Membrane</keyword>
<dbReference type="PANTHER" id="PTHR10434">
    <property type="entry name" value="1-ACYL-SN-GLYCEROL-3-PHOSPHATE ACYLTRANSFERASE"/>
    <property type="match status" value="1"/>
</dbReference>
<dbReference type="OrthoDB" id="431951at2759"/>
<keyword evidence="1 5" id="KW-0808">Transferase</keyword>
<keyword evidence="2 5" id="KW-0012">Acyltransferase</keyword>
<feature type="transmembrane region" description="Helical" evidence="3">
    <location>
        <begin position="21"/>
        <end position="37"/>
    </location>
</feature>
<evidence type="ECO:0000313" key="6">
    <source>
        <dbReference type="Proteomes" id="UP000515908"/>
    </source>
</evidence>
<dbReference type="SUPFAM" id="SSF69593">
    <property type="entry name" value="Glycerol-3-phosphate (1)-acyltransferase"/>
    <property type="match status" value="1"/>
</dbReference>
<dbReference type="GO" id="GO:0005783">
    <property type="term" value="C:endoplasmic reticulum"/>
    <property type="evidence" value="ECO:0007669"/>
    <property type="project" value="TreeGrafter"/>
</dbReference>
<reference evidence="5 6" key="1">
    <citation type="submission" date="2020-08" db="EMBL/GenBank/DDBJ databases">
        <authorList>
            <person name="Newling K."/>
            <person name="Davey J."/>
            <person name="Forrester S."/>
        </authorList>
    </citation>
    <scope>NUCLEOTIDE SEQUENCE [LARGE SCALE GENOMIC DNA]</scope>
    <source>
        <strain evidence="6">Crithidia deanei Carvalho (ATCC PRA-265)</strain>
    </source>
</reference>
<dbReference type="Pfam" id="PF01553">
    <property type="entry name" value="Acyltransferase"/>
    <property type="match status" value="1"/>
</dbReference>
<evidence type="ECO:0000256" key="1">
    <source>
        <dbReference type="ARBA" id="ARBA00022679"/>
    </source>
</evidence>
<evidence type="ECO:0000313" key="5">
    <source>
        <dbReference type="EMBL" id="CAD2218618.1"/>
    </source>
</evidence>
<dbReference type="AlphaFoldDB" id="A0A7G2CFE1"/>
<name>A0A7G2CFE1_9TRYP</name>
<dbReference type="EMBL" id="LR877155">
    <property type="protein sequence ID" value="CAD2218618.1"/>
    <property type="molecule type" value="Genomic_DNA"/>
</dbReference>